<evidence type="ECO:0000313" key="6">
    <source>
        <dbReference type="Proteomes" id="UP000002216"/>
    </source>
</evidence>
<dbReference type="RefSeq" id="WP_012805414.1">
    <property type="nucleotide sequence ID" value="NC_013173.1"/>
</dbReference>
<keyword evidence="3" id="KW-0949">S-adenosyl-L-methionine</keyword>
<keyword evidence="4" id="KW-0812">Transmembrane</keyword>
<dbReference type="AlphaFoldDB" id="C7LTA5"/>
<reference evidence="5 6" key="1">
    <citation type="journal article" date="2009" name="Stand. Genomic Sci.">
        <title>Complete genome sequence of Desulfomicrobium baculatum type strain (X).</title>
        <authorList>
            <person name="Copeland A."/>
            <person name="Spring S."/>
            <person name="Goker M."/>
            <person name="Schneider S."/>
            <person name="Lapidus A."/>
            <person name="Del Rio T.G."/>
            <person name="Tice H."/>
            <person name="Cheng J.F."/>
            <person name="Chen F."/>
            <person name="Nolan M."/>
            <person name="Bruce D."/>
            <person name="Goodwin L."/>
            <person name="Pitluck S."/>
            <person name="Ivanova N."/>
            <person name="Mavrommatis K."/>
            <person name="Ovchinnikova G."/>
            <person name="Pati A."/>
            <person name="Chen A."/>
            <person name="Palaniappan K."/>
            <person name="Land M."/>
            <person name="Hauser L."/>
            <person name="Chang Y.J."/>
            <person name="Jeffries C.C."/>
            <person name="Meincke L."/>
            <person name="Sims D."/>
            <person name="Brettin T."/>
            <person name="Detter J.C."/>
            <person name="Han C."/>
            <person name="Chain P."/>
            <person name="Bristow J."/>
            <person name="Eisen J.A."/>
            <person name="Markowitz V."/>
            <person name="Hugenholtz P."/>
            <person name="Kyrpides N.C."/>
            <person name="Klenk H.P."/>
            <person name="Lucas S."/>
        </authorList>
    </citation>
    <scope>NUCLEOTIDE SEQUENCE [LARGE SCALE GENOMIC DNA]</scope>
    <source>
        <strain evidence="6">DSM 4028 / VKM B-1378 / X</strain>
    </source>
</reference>
<dbReference type="InterPro" id="IPR026170">
    <property type="entry name" value="FAM173A/B"/>
</dbReference>
<dbReference type="STRING" id="525897.Dbac_0202"/>
<name>C7LTA5_DESBD</name>
<dbReference type="OrthoDB" id="5611641at2"/>
<proteinExistence type="predicted"/>
<dbReference type="InterPro" id="IPR029063">
    <property type="entry name" value="SAM-dependent_MTases_sf"/>
</dbReference>
<dbReference type="PANTHER" id="PTHR13610">
    <property type="entry name" value="METHYLTRANSFERASE DOMAIN-CONTAINING PROTEIN"/>
    <property type="match status" value="1"/>
</dbReference>
<sequence>MTRPKTRPKPVPGSTDHAPGRRPVLPWPLPALIAWSVCWALFLSLSALQIPVLWSLILATSLGFAAGLRAASAWRKLFISAGFPLSLAASNLGAGLSPWAWLIPLGLLLLLYPMSAWRDAPLFPTPHGILDGLDTIAPLKCTDRILDAGCGLGAGLAELHRVYPVAQLDGLEKSWPLRFLCAWRCPFARVRHADIWKEDWSGYSMVYMFQRPESMGPAAAKARQELSQGSWLVSLEFEAPTLKPVVVLRNRADKPVWVYRMG</sequence>
<dbReference type="CDD" id="cd02440">
    <property type="entry name" value="AdoMet_MTases"/>
    <property type="match status" value="1"/>
</dbReference>
<evidence type="ECO:0000256" key="4">
    <source>
        <dbReference type="SAM" id="Phobius"/>
    </source>
</evidence>
<accession>C7LTA5</accession>
<feature type="transmembrane region" description="Helical" evidence="4">
    <location>
        <begin position="52"/>
        <end position="72"/>
    </location>
</feature>
<dbReference type="EMBL" id="CP001629">
    <property type="protein sequence ID" value="ACU88329.1"/>
    <property type="molecule type" value="Genomic_DNA"/>
</dbReference>
<dbReference type="GO" id="GO:0016279">
    <property type="term" value="F:protein-lysine N-methyltransferase activity"/>
    <property type="evidence" value="ECO:0007669"/>
    <property type="project" value="InterPro"/>
</dbReference>
<keyword evidence="6" id="KW-1185">Reference proteome</keyword>
<keyword evidence="4" id="KW-1133">Transmembrane helix</keyword>
<organism evidence="5 6">
    <name type="scientific">Desulfomicrobium baculatum (strain DSM 4028 / VKM B-1378 / X)</name>
    <name type="common">Desulfovibrio baculatus</name>
    <dbReference type="NCBI Taxonomy" id="525897"/>
    <lineage>
        <taxon>Bacteria</taxon>
        <taxon>Pseudomonadati</taxon>
        <taxon>Thermodesulfobacteriota</taxon>
        <taxon>Desulfovibrionia</taxon>
        <taxon>Desulfovibrionales</taxon>
        <taxon>Desulfomicrobiaceae</taxon>
        <taxon>Desulfomicrobium</taxon>
    </lineage>
</organism>
<evidence type="ECO:0000256" key="2">
    <source>
        <dbReference type="ARBA" id="ARBA00022679"/>
    </source>
</evidence>
<dbReference type="HOGENOM" id="CLU_089659_0_0_7"/>
<feature type="transmembrane region" description="Helical" evidence="4">
    <location>
        <begin position="92"/>
        <end position="112"/>
    </location>
</feature>
<dbReference type="eggNOG" id="COG2226">
    <property type="taxonomic scope" value="Bacteria"/>
</dbReference>
<evidence type="ECO:0000256" key="1">
    <source>
        <dbReference type="ARBA" id="ARBA00022603"/>
    </source>
</evidence>
<feature type="transmembrane region" description="Helical" evidence="4">
    <location>
        <begin position="27"/>
        <end position="45"/>
    </location>
</feature>
<dbReference type="SUPFAM" id="SSF53335">
    <property type="entry name" value="S-adenosyl-L-methionine-dependent methyltransferases"/>
    <property type="match status" value="1"/>
</dbReference>
<keyword evidence="2 5" id="KW-0808">Transferase</keyword>
<dbReference type="KEGG" id="dba:Dbac_0202"/>
<evidence type="ECO:0000256" key="3">
    <source>
        <dbReference type="ARBA" id="ARBA00022691"/>
    </source>
</evidence>
<evidence type="ECO:0000313" key="5">
    <source>
        <dbReference type="EMBL" id="ACU88329.1"/>
    </source>
</evidence>
<dbReference type="Proteomes" id="UP000002216">
    <property type="component" value="Chromosome"/>
</dbReference>
<dbReference type="Gene3D" id="3.40.50.150">
    <property type="entry name" value="Vaccinia Virus protein VP39"/>
    <property type="match status" value="1"/>
</dbReference>
<gene>
    <name evidence="5" type="ordered locus">Dbac_0202</name>
</gene>
<dbReference type="GO" id="GO:0032259">
    <property type="term" value="P:methylation"/>
    <property type="evidence" value="ECO:0007669"/>
    <property type="project" value="UniProtKB-KW"/>
</dbReference>
<protein>
    <submittedName>
        <fullName evidence="5">Methyltransferase type 12</fullName>
    </submittedName>
</protein>
<keyword evidence="4" id="KW-0472">Membrane</keyword>
<dbReference type="PANTHER" id="PTHR13610:SF9">
    <property type="entry name" value="FI06469P"/>
    <property type="match status" value="1"/>
</dbReference>
<keyword evidence="1 5" id="KW-0489">Methyltransferase</keyword>